<dbReference type="GO" id="GO:0003676">
    <property type="term" value="F:nucleic acid binding"/>
    <property type="evidence" value="ECO:0007669"/>
    <property type="project" value="InterPro"/>
</dbReference>
<name>A0A1M7TG74_FERGO</name>
<dbReference type="STRING" id="1121883.SAMN02745226_01962"/>
<evidence type="ECO:0000313" key="4">
    <source>
        <dbReference type="EMBL" id="SHN69727.1"/>
    </source>
</evidence>
<dbReference type="SUPFAM" id="SSF53098">
    <property type="entry name" value="Ribonuclease H-like"/>
    <property type="match status" value="1"/>
</dbReference>
<dbReference type="InterPro" id="IPR054434">
    <property type="entry name" value="Ago_MID_bact"/>
</dbReference>
<accession>A0A1M7TG74</accession>
<dbReference type="Gene3D" id="3.30.420.10">
    <property type="entry name" value="Ribonuclease H-like superfamily/Ribonuclease H"/>
    <property type="match status" value="1"/>
</dbReference>
<dbReference type="AlphaFoldDB" id="A0A1M7TG74"/>
<keyword evidence="5" id="KW-1185">Reference proteome</keyword>
<gene>
    <name evidence="4" type="ORF">SAMN02745226_01962</name>
</gene>
<evidence type="ECO:0000313" key="5">
    <source>
        <dbReference type="Proteomes" id="UP000184207"/>
    </source>
</evidence>
<dbReference type="OrthoDB" id="42310at2"/>
<evidence type="ECO:0000256" key="1">
    <source>
        <dbReference type="ARBA" id="ARBA00035012"/>
    </source>
</evidence>
<evidence type="ECO:0000259" key="3">
    <source>
        <dbReference type="SMART" id="SM00950"/>
    </source>
</evidence>
<dbReference type="InterPro" id="IPR012337">
    <property type="entry name" value="RNaseH-like_sf"/>
</dbReference>
<organism evidence="4 5">
    <name type="scientific">Fervidobacterium gondwanense DSM 13020</name>
    <dbReference type="NCBI Taxonomy" id="1121883"/>
    <lineage>
        <taxon>Bacteria</taxon>
        <taxon>Thermotogati</taxon>
        <taxon>Thermotogota</taxon>
        <taxon>Thermotogae</taxon>
        <taxon>Thermotogales</taxon>
        <taxon>Fervidobacteriaceae</taxon>
        <taxon>Fervidobacterium</taxon>
    </lineage>
</organism>
<proteinExistence type="inferred from homology"/>
<feature type="domain" description="Piwi" evidence="3">
    <location>
        <begin position="381"/>
        <end position="631"/>
    </location>
</feature>
<evidence type="ECO:0000256" key="2">
    <source>
        <dbReference type="ARBA" id="ARBA00035032"/>
    </source>
</evidence>
<comment type="similarity">
    <text evidence="1">Belongs to the argonaute family. Long pAgo subfamily.</text>
</comment>
<reference evidence="5" key="1">
    <citation type="submission" date="2016-12" db="EMBL/GenBank/DDBJ databases">
        <authorList>
            <person name="Varghese N."/>
            <person name="Submissions S."/>
        </authorList>
    </citation>
    <scope>NUCLEOTIDE SEQUENCE [LARGE SCALE GENOMIC DNA]</scope>
    <source>
        <strain evidence="5">DSM 13020</strain>
    </source>
</reference>
<dbReference type="RefSeq" id="WP_072761037.1">
    <property type="nucleotide sequence ID" value="NZ_FRDJ01000018.1"/>
</dbReference>
<dbReference type="InterPro" id="IPR003165">
    <property type="entry name" value="Piwi"/>
</dbReference>
<dbReference type="EMBL" id="FRDJ01000018">
    <property type="protein sequence ID" value="SHN69727.1"/>
    <property type="molecule type" value="Genomic_DNA"/>
</dbReference>
<sequence length="638" mass="74501">MGYESYGIPLNIFKIKLPPVVKRTYYFNQTTQPEIFASNLSRVNNIHFSYSNDLVWVDTPLVQVQILPLEASKYEIDKKEIIENDDRLFTKVFDAYIGKLFQDNGYLKVYSKNIFVNPRPVGSIANGEVSYYLMYLIRTLKLDEKWYLLVAPKLKFLSAKPTVESNLQSVLAFNFKTGKSFRVIEADKNQLKIFVNENIVSVKDLPAYYYSYTSTDAEKYGFLQEIIKIQKEVLPEQLKKLSTLQFLKDAIEISSQTQMANENIIQNFYEIQLKDGTSDRLNDIFKLHPIKTEGSIKIAFFFKSKEQYMKLKQTLTTLFHPNGIFTKAFKNLGIKKLSFLKNPANGSYFFTYDESTFTPSMPFKTNEKVVAIIFLEKFYGNIVPIIRNFPRNFILMPVLEKTILESKAYTINSFAYKIVNFTNERNIMYYLKIEPGTVFVGIDIAHSAMQDSSDIIFSSVDFLGKVLRVAVRKNAKLTEKADERFIESEIIKTIETYKIKYNREPKRIIIFRDGMFLEEISEIEETLKARIEEYALVEIKKNSMYNSHYNLQDKIIKLNETNYIYFPKTYQSQKSVEIKIVKNATKLKNNDIAKQTYLSTLLHHPSPYMTLKLPYPLYINDKISKVGGEWRFYVPYFI</sequence>
<dbReference type="SMART" id="SM00950">
    <property type="entry name" value="Piwi"/>
    <property type="match status" value="1"/>
</dbReference>
<dbReference type="Pfam" id="PF22136">
    <property type="entry name" value="MpAgo_N-like"/>
    <property type="match status" value="1"/>
</dbReference>
<dbReference type="InterPro" id="IPR054387">
    <property type="entry name" value="Ago_N_bact"/>
</dbReference>
<dbReference type="Pfam" id="PF22362">
    <property type="entry name" value="Ago_MID_bact"/>
    <property type="match status" value="1"/>
</dbReference>
<dbReference type="InterPro" id="IPR036397">
    <property type="entry name" value="RNaseH_sf"/>
</dbReference>
<dbReference type="Proteomes" id="UP000184207">
    <property type="component" value="Unassembled WGS sequence"/>
</dbReference>
<protein>
    <recommendedName>
        <fullName evidence="2">Protein argonaute</fullName>
    </recommendedName>
</protein>